<evidence type="ECO:0000256" key="1">
    <source>
        <dbReference type="SAM" id="Coils"/>
    </source>
</evidence>
<keyword evidence="1" id="KW-0175">Coiled coil</keyword>
<evidence type="ECO:0000313" key="6">
    <source>
        <dbReference type="Proteomes" id="UP000430021"/>
    </source>
</evidence>
<reference evidence="5 6" key="1">
    <citation type="submission" date="2019-12" db="EMBL/GenBank/DDBJ databases">
        <title>Genomic-based taxomic classification of the family Erythrobacteraceae.</title>
        <authorList>
            <person name="Xu L."/>
        </authorList>
    </citation>
    <scope>NUCLEOTIDE SEQUENCE [LARGE SCALE GENOMIC DNA]</scope>
    <source>
        <strain evidence="5 6">JCM 10282</strain>
    </source>
</reference>
<feature type="chain" id="PRO_5026344445" evidence="3">
    <location>
        <begin position="35"/>
        <end position="332"/>
    </location>
</feature>
<dbReference type="Pfam" id="PF13174">
    <property type="entry name" value="TPR_6"/>
    <property type="match status" value="1"/>
</dbReference>
<gene>
    <name evidence="4" type="ORF">FHS52_001267</name>
    <name evidence="5" type="ORF">GRI59_00280</name>
</gene>
<evidence type="ECO:0000313" key="5">
    <source>
        <dbReference type="EMBL" id="MXP37054.1"/>
    </source>
</evidence>
<evidence type="ECO:0000313" key="7">
    <source>
        <dbReference type="Proteomes" id="UP000548685"/>
    </source>
</evidence>
<dbReference type="AlphaFoldDB" id="A0A6I4UGS3"/>
<dbReference type="InterPro" id="IPR011990">
    <property type="entry name" value="TPR-like_helical_dom_sf"/>
</dbReference>
<sequence length="332" mass="35204">MTPILRTPALRLAGAMLLAAGTATVVTAPAPALAQDSTADARIRKIEAEVRALQRKVFPGGDGRFFEPQIGPGGDPAAPTTTSSTAAPSSTAVTDILVRLDTLETQLRGLTARSEEQANALSQMELRLAALETAANMPITTTPPSAATLPAFQPAPTSAPSTTLPAVRPPVQTAPTPAPAASVAAPSASRLAAVQAITKPQTEDAGDDEYSYGFRLWSAGFFPEARQQLTKFVEQYPSHPRISFGRNLLGRAFLDDNLPDEAARWFLRNYQANKAGDRAPDSLLYLGKAMIAKNDTRKACIALAEFGETYPLVATGRLADEYRNSLAKVKCS</sequence>
<dbReference type="EMBL" id="JACICE010000001">
    <property type="protein sequence ID" value="MBB3775324.1"/>
    <property type="molecule type" value="Genomic_DNA"/>
</dbReference>
<dbReference type="Proteomes" id="UP000548685">
    <property type="component" value="Unassembled WGS sequence"/>
</dbReference>
<comment type="caution">
    <text evidence="5">The sequence shown here is derived from an EMBL/GenBank/DDBJ whole genome shotgun (WGS) entry which is preliminary data.</text>
</comment>
<evidence type="ECO:0000256" key="2">
    <source>
        <dbReference type="SAM" id="MobiDB-lite"/>
    </source>
</evidence>
<proteinExistence type="predicted"/>
<dbReference type="Proteomes" id="UP000430021">
    <property type="component" value="Unassembled WGS sequence"/>
</dbReference>
<feature type="coiled-coil region" evidence="1">
    <location>
        <begin position="100"/>
        <end position="134"/>
    </location>
</feature>
<dbReference type="RefSeq" id="WP_160759230.1">
    <property type="nucleotide sequence ID" value="NZ_BAAADZ010000002.1"/>
</dbReference>
<dbReference type="SUPFAM" id="SSF48452">
    <property type="entry name" value="TPR-like"/>
    <property type="match status" value="1"/>
</dbReference>
<name>A0A6I4UGS3_9SPHN</name>
<keyword evidence="7" id="KW-1185">Reference proteome</keyword>
<protein>
    <submittedName>
        <fullName evidence="5">Tetratricopeptide repeat protein</fullName>
    </submittedName>
    <submittedName>
        <fullName evidence="4">TolA-binding protein</fullName>
    </submittedName>
</protein>
<dbReference type="OrthoDB" id="7390214at2"/>
<accession>A0A6I4UGS3</accession>
<dbReference type="Gene3D" id="1.25.40.10">
    <property type="entry name" value="Tetratricopeptide repeat domain"/>
    <property type="match status" value="1"/>
</dbReference>
<reference evidence="4 7" key="2">
    <citation type="submission" date="2020-08" db="EMBL/GenBank/DDBJ databases">
        <title>Genomic Encyclopedia of Type Strains, Phase IV (KMG-IV): sequencing the most valuable type-strain genomes for metagenomic binning, comparative biology and taxonomic classification.</title>
        <authorList>
            <person name="Goeker M."/>
        </authorList>
    </citation>
    <scope>NUCLEOTIDE SEQUENCE [LARGE SCALE GENOMIC DNA]</scope>
    <source>
        <strain evidence="4 7">DSM 8510</strain>
    </source>
</reference>
<evidence type="ECO:0000256" key="3">
    <source>
        <dbReference type="SAM" id="SignalP"/>
    </source>
</evidence>
<dbReference type="InterPro" id="IPR019734">
    <property type="entry name" value="TPR_rpt"/>
</dbReference>
<dbReference type="EMBL" id="WTYB01000001">
    <property type="protein sequence ID" value="MXP37054.1"/>
    <property type="molecule type" value="Genomic_DNA"/>
</dbReference>
<feature type="region of interest" description="Disordered" evidence="2">
    <location>
        <begin position="61"/>
        <end position="90"/>
    </location>
</feature>
<feature type="compositionally biased region" description="Low complexity" evidence="2">
    <location>
        <begin position="76"/>
        <end position="90"/>
    </location>
</feature>
<feature type="signal peptide" evidence="3">
    <location>
        <begin position="1"/>
        <end position="34"/>
    </location>
</feature>
<evidence type="ECO:0000313" key="4">
    <source>
        <dbReference type="EMBL" id="MBB3775324.1"/>
    </source>
</evidence>
<keyword evidence="3" id="KW-0732">Signal</keyword>
<organism evidence="5 6">
    <name type="scientific">Erythrobacter ramosus</name>
    <dbReference type="NCBI Taxonomy" id="35811"/>
    <lineage>
        <taxon>Bacteria</taxon>
        <taxon>Pseudomonadati</taxon>
        <taxon>Pseudomonadota</taxon>
        <taxon>Alphaproteobacteria</taxon>
        <taxon>Sphingomonadales</taxon>
        <taxon>Erythrobacteraceae</taxon>
        <taxon>Erythrobacter/Porphyrobacter group</taxon>
        <taxon>Erythrobacter</taxon>
    </lineage>
</organism>